<evidence type="ECO:0000313" key="3">
    <source>
        <dbReference type="Proteomes" id="UP001379945"/>
    </source>
</evidence>
<proteinExistence type="predicted"/>
<feature type="transmembrane region" description="Helical" evidence="1">
    <location>
        <begin position="181"/>
        <end position="210"/>
    </location>
</feature>
<keyword evidence="3" id="KW-1185">Reference proteome</keyword>
<keyword evidence="1" id="KW-0472">Membrane</keyword>
<organism evidence="2 3">
    <name type="scientific">Ideonella margarita</name>
    <dbReference type="NCBI Taxonomy" id="2984191"/>
    <lineage>
        <taxon>Bacteria</taxon>
        <taxon>Pseudomonadati</taxon>
        <taxon>Pseudomonadota</taxon>
        <taxon>Betaproteobacteria</taxon>
        <taxon>Burkholderiales</taxon>
        <taxon>Sphaerotilaceae</taxon>
        <taxon>Ideonella</taxon>
    </lineage>
</organism>
<feature type="transmembrane region" description="Helical" evidence="1">
    <location>
        <begin position="291"/>
        <end position="309"/>
    </location>
</feature>
<evidence type="ECO:0008006" key="4">
    <source>
        <dbReference type="Google" id="ProtNLM"/>
    </source>
</evidence>
<name>A0ABU9C6W4_9BURK</name>
<evidence type="ECO:0000256" key="1">
    <source>
        <dbReference type="SAM" id="Phobius"/>
    </source>
</evidence>
<keyword evidence="1" id="KW-0812">Transmembrane</keyword>
<dbReference type="Proteomes" id="UP001379945">
    <property type="component" value="Unassembled WGS sequence"/>
</dbReference>
<dbReference type="RefSeq" id="WP_341399864.1">
    <property type="nucleotide sequence ID" value="NZ_JBBUTI010000009.1"/>
</dbReference>
<protein>
    <recommendedName>
        <fullName evidence="4">Membrane protein DUF2157</fullName>
    </recommendedName>
</protein>
<reference evidence="2 3" key="1">
    <citation type="submission" date="2024-04" db="EMBL/GenBank/DDBJ databases">
        <title>Novel species of the genus Ideonella isolated from streams.</title>
        <authorList>
            <person name="Lu H."/>
        </authorList>
    </citation>
    <scope>NUCLEOTIDE SEQUENCE [LARGE SCALE GENOMIC DNA]</scope>
    <source>
        <strain evidence="2 3">LYT19W</strain>
    </source>
</reference>
<feature type="transmembrane region" description="Helical" evidence="1">
    <location>
        <begin position="230"/>
        <end position="252"/>
    </location>
</feature>
<dbReference type="EMBL" id="JBBUTI010000009">
    <property type="protein sequence ID" value="MEK8047558.1"/>
    <property type="molecule type" value="Genomic_DNA"/>
</dbReference>
<feature type="transmembrane region" description="Helical" evidence="1">
    <location>
        <begin position="88"/>
        <end position="110"/>
    </location>
</feature>
<feature type="transmembrane region" description="Helical" evidence="1">
    <location>
        <begin position="130"/>
        <end position="153"/>
    </location>
</feature>
<gene>
    <name evidence="2" type="ORF">AACH00_14450</name>
</gene>
<sequence length="324" mass="34919">MNTDVQTLINAYVADVARLLPRRQRNDVAFELQALLQEELQAKADEAGLDAPDSHLALQLLRAFGRPEDVAARYRPTLTVIAPEDGHAFVRATAIGLGVIWLLGLLKLVLVPAVGSDAAGVGAFLQALAAWWGGTVLPSLIWPGLLVVGYGLANWSRQRRPAQAKAWMPPRGDELSPLDRAGVAMGVVGTLAGTFALVNPPWLLALVWGGPVPAPAYQALAYSEAFVSSMAPWLLLLVLLNVPLLAAVGVTGRRTPLLRRLDTVLSLLTCVAMLWTALQATPVFQQPATDQSFKLALLVLTAITLWQLAARWWRHVRPQPDAVG</sequence>
<keyword evidence="1" id="KW-1133">Transmembrane helix</keyword>
<feature type="transmembrane region" description="Helical" evidence="1">
    <location>
        <begin position="264"/>
        <end position="285"/>
    </location>
</feature>
<accession>A0ABU9C6W4</accession>
<comment type="caution">
    <text evidence="2">The sequence shown here is derived from an EMBL/GenBank/DDBJ whole genome shotgun (WGS) entry which is preliminary data.</text>
</comment>
<evidence type="ECO:0000313" key="2">
    <source>
        <dbReference type="EMBL" id="MEK8047558.1"/>
    </source>
</evidence>